<organism evidence="2 3">
    <name type="scientific">Streptomyces macrosporus</name>
    <dbReference type="NCBI Taxonomy" id="44032"/>
    <lineage>
        <taxon>Bacteria</taxon>
        <taxon>Bacillati</taxon>
        <taxon>Actinomycetota</taxon>
        <taxon>Actinomycetes</taxon>
        <taxon>Kitasatosporales</taxon>
        <taxon>Streptomycetaceae</taxon>
        <taxon>Streptomyces</taxon>
    </lineage>
</organism>
<keyword evidence="3" id="KW-1185">Reference proteome</keyword>
<comment type="caution">
    <text evidence="2">The sequence shown here is derived from an EMBL/GenBank/DDBJ whole genome shotgun (WGS) entry which is preliminary data.</text>
</comment>
<reference evidence="2 3" key="1">
    <citation type="journal article" date="2019" name="Int. J. Syst. Evol. Microbiol.">
        <title>The Global Catalogue of Microorganisms (GCM) 10K type strain sequencing project: providing services to taxonomists for standard genome sequencing and annotation.</title>
        <authorList>
            <consortium name="The Broad Institute Genomics Platform"/>
            <consortium name="The Broad Institute Genome Sequencing Center for Infectious Disease"/>
            <person name="Wu L."/>
            <person name="Ma J."/>
        </authorList>
    </citation>
    <scope>NUCLEOTIDE SEQUENCE [LARGE SCALE GENOMIC DNA]</scope>
    <source>
        <strain evidence="2 3">JCM 6305</strain>
    </source>
</reference>
<sequence>MDAHEVNRVRAKSALYAADVFASVPGKGQRAKGDRCLRGLMPDGRRTSTQTMTARLPNGNEQNPRQSVNQSTGDPVPCLASTRPSSGPLPERGERGAHKIDGAPVGVELGDHGQVLA</sequence>
<feature type="region of interest" description="Disordered" evidence="1">
    <location>
        <begin position="25"/>
        <end position="117"/>
    </location>
</feature>
<accession>A0ABN3KBS8</accession>
<protein>
    <recommendedName>
        <fullName evidence="4">Transposase</fullName>
    </recommendedName>
</protein>
<name>A0ABN3KBS8_9ACTN</name>
<feature type="compositionally biased region" description="Polar residues" evidence="1">
    <location>
        <begin position="47"/>
        <end position="73"/>
    </location>
</feature>
<evidence type="ECO:0000256" key="1">
    <source>
        <dbReference type="SAM" id="MobiDB-lite"/>
    </source>
</evidence>
<evidence type="ECO:0000313" key="3">
    <source>
        <dbReference type="Proteomes" id="UP001501638"/>
    </source>
</evidence>
<gene>
    <name evidence="2" type="ORF">GCM10010405_44070</name>
</gene>
<dbReference type="EMBL" id="BAAASZ010000030">
    <property type="protein sequence ID" value="GAA2455232.1"/>
    <property type="molecule type" value="Genomic_DNA"/>
</dbReference>
<proteinExistence type="predicted"/>
<dbReference type="Proteomes" id="UP001501638">
    <property type="component" value="Unassembled WGS sequence"/>
</dbReference>
<evidence type="ECO:0008006" key="4">
    <source>
        <dbReference type="Google" id="ProtNLM"/>
    </source>
</evidence>
<evidence type="ECO:0000313" key="2">
    <source>
        <dbReference type="EMBL" id="GAA2455232.1"/>
    </source>
</evidence>
<feature type="compositionally biased region" description="Basic and acidic residues" evidence="1">
    <location>
        <begin position="91"/>
        <end position="101"/>
    </location>
</feature>